<comment type="caution">
    <text evidence="2">The sequence shown here is derived from an EMBL/GenBank/DDBJ whole genome shotgun (WGS) entry which is preliminary data.</text>
</comment>
<keyword evidence="3" id="KW-1185">Reference proteome</keyword>
<dbReference type="GO" id="GO:0009733">
    <property type="term" value="P:response to auxin"/>
    <property type="evidence" value="ECO:0007669"/>
    <property type="project" value="InterPro"/>
</dbReference>
<dbReference type="PANTHER" id="PTHR31929">
    <property type="entry name" value="SAUR-LIKE AUXIN-RESPONSIVE PROTEIN FAMILY-RELATED"/>
    <property type="match status" value="1"/>
</dbReference>
<reference evidence="2" key="1">
    <citation type="submission" date="2022-08" db="EMBL/GenBank/DDBJ databases">
        <authorList>
            <person name="Gutierrez-Valencia J."/>
        </authorList>
    </citation>
    <scope>NUCLEOTIDE SEQUENCE</scope>
</reference>
<evidence type="ECO:0000256" key="1">
    <source>
        <dbReference type="ARBA" id="ARBA00006974"/>
    </source>
</evidence>
<evidence type="ECO:0000313" key="3">
    <source>
        <dbReference type="Proteomes" id="UP001154282"/>
    </source>
</evidence>
<name>A0AAV0NAM4_9ROSI</name>
<protein>
    <submittedName>
        <fullName evidence="2">Uncharacterized protein</fullName>
    </submittedName>
</protein>
<gene>
    <name evidence="2" type="ORF">LITE_LOCUS32369</name>
</gene>
<proteinExistence type="inferred from homology"/>
<sequence>MFTISACGIDFVFFGQFSDDQVLTQNKSRSTLQDVPKGFLMVYMGKAQKKRFLVPVSYLGQPSFQDLLSMAETPKI</sequence>
<dbReference type="InterPro" id="IPR003676">
    <property type="entry name" value="SAUR_fam"/>
</dbReference>
<accession>A0AAV0NAM4</accession>
<dbReference type="AlphaFoldDB" id="A0AAV0NAM4"/>
<dbReference type="EMBL" id="CAMGYJ010000008">
    <property type="protein sequence ID" value="CAI0455522.1"/>
    <property type="molecule type" value="Genomic_DNA"/>
</dbReference>
<dbReference type="Pfam" id="PF02519">
    <property type="entry name" value="Auxin_inducible"/>
    <property type="match status" value="1"/>
</dbReference>
<organism evidence="2 3">
    <name type="scientific">Linum tenue</name>
    <dbReference type="NCBI Taxonomy" id="586396"/>
    <lineage>
        <taxon>Eukaryota</taxon>
        <taxon>Viridiplantae</taxon>
        <taxon>Streptophyta</taxon>
        <taxon>Embryophyta</taxon>
        <taxon>Tracheophyta</taxon>
        <taxon>Spermatophyta</taxon>
        <taxon>Magnoliopsida</taxon>
        <taxon>eudicotyledons</taxon>
        <taxon>Gunneridae</taxon>
        <taxon>Pentapetalae</taxon>
        <taxon>rosids</taxon>
        <taxon>fabids</taxon>
        <taxon>Malpighiales</taxon>
        <taxon>Linaceae</taxon>
        <taxon>Linum</taxon>
    </lineage>
</organism>
<comment type="similarity">
    <text evidence="1">Belongs to the ARG7 family.</text>
</comment>
<dbReference type="Proteomes" id="UP001154282">
    <property type="component" value="Unassembled WGS sequence"/>
</dbReference>
<evidence type="ECO:0000313" key="2">
    <source>
        <dbReference type="EMBL" id="CAI0455522.1"/>
    </source>
</evidence>